<feature type="chain" id="PRO_5013106421" description="Cerato-platanin" evidence="4">
    <location>
        <begin position="20"/>
        <end position="160"/>
    </location>
</feature>
<sequence>MRFFTTLTSLVLLCASSQATTATLAYDPVYDDGGHSLSTVTCSNGPYGLLNRGFTNFASLPNFPNIGAASVVTGWTSDKCGSCWQLTYTPPRGPKRSIYMLAIDGAPGGGFVTGLRAMNYLTNNRAIQLGRVDVVSRQVHESKCSLSDREPEDQPEDQSE</sequence>
<comment type="similarity">
    <text evidence="2">Belongs to the cerato-platanin family.</text>
</comment>
<dbReference type="AlphaFoldDB" id="A0A2A9NTY4"/>
<evidence type="ECO:0008006" key="7">
    <source>
        <dbReference type="Google" id="ProtNLM"/>
    </source>
</evidence>
<accession>A0A2A9NTY4</accession>
<dbReference type="SUPFAM" id="SSF50685">
    <property type="entry name" value="Barwin-like endoglucanases"/>
    <property type="match status" value="1"/>
</dbReference>
<dbReference type="OrthoDB" id="4898945at2759"/>
<dbReference type="Proteomes" id="UP000242287">
    <property type="component" value="Unassembled WGS sequence"/>
</dbReference>
<evidence type="ECO:0000313" key="5">
    <source>
        <dbReference type="EMBL" id="PFH53558.1"/>
    </source>
</evidence>
<dbReference type="EMBL" id="KZ301973">
    <property type="protein sequence ID" value="PFH53558.1"/>
    <property type="molecule type" value="Genomic_DNA"/>
</dbReference>
<comment type="subcellular location">
    <subcellularLocation>
        <location evidence="1">Secreted</location>
    </subcellularLocation>
</comment>
<dbReference type="STRING" id="703135.A0A2A9NTY4"/>
<evidence type="ECO:0000256" key="2">
    <source>
        <dbReference type="ARBA" id="ARBA00010421"/>
    </source>
</evidence>
<name>A0A2A9NTY4_9AGAR</name>
<evidence type="ECO:0000256" key="4">
    <source>
        <dbReference type="SAM" id="SignalP"/>
    </source>
</evidence>
<dbReference type="InterPro" id="IPR036908">
    <property type="entry name" value="RlpA-like_sf"/>
</dbReference>
<dbReference type="Gene3D" id="2.40.40.10">
    <property type="entry name" value="RlpA-like domain"/>
    <property type="match status" value="1"/>
</dbReference>
<evidence type="ECO:0000256" key="1">
    <source>
        <dbReference type="ARBA" id="ARBA00004613"/>
    </source>
</evidence>
<dbReference type="Pfam" id="PF07249">
    <property type="entry name" value="Cerato-platanin"/>
    <property type="match status" value="1"/>
</dbReference>
<dbReference type="GO" id="GO:0005576">
    <property type="term" value="C:extracellular region"/>
    <property type="evidence" value="ECO:0007669"/>
    <property type="project" value="UniProtKB-SubCell"/>
</dbReference>
<dbReference type="CDD" id="cd22778">
    <property type="entry name" value="DPBB_CEPL-like"/>
    <property type="match status" value="1"/>
</dbReference>
<keyword evidence="6" id="KW-1185">Reference proteome</keyword>
<keyword evidence="3" id="KW-0964">Secreted</keyword>
<reference evidence="5 6" key="1">
    <citation type="submission" date="2014-02" db="EMBL/GenBank/DDBJ databases">
        <title>Transposable element dynamics among asymbiotic and ectomycorrhizal Amanita fungi.</title>
        <authorList>
            <consortium name="DOE Joint Genome Institute"/>
            <person name="Hess J."/>
            <person name="Skrede I."/>
            <person name="Wolfe B."/>
            <person name="LaButti K."/>
            <person name="Ohm R.A."/>
            <person name="Grigoriev I.V."/>
            <person name="Pringle A."/>
        </authorList>
    </citation>
    <scope>NUCLEOTIDE SEQUENCE [LARGE SCALE GENOMIC DNA]</scope>
    <source>
        <strain evidence="5 6">SKay4041</strain>
    </source>
</reference>
<protein>
    <recommendedName>
        <fullName evidence="7">Cerato-platanin</fullName>
    </recommendedName>
</protein>
<organism evidence="5 6">
    <name type="scientific">Amanita thiersii Skay4041</name>
    <dbReference type="NCBI Taxonomy" id="703135"/>
    <lineage>
        <taxon>Eukaryota</taxon>
        <taxon>Fungi</taxon>
        <taxon>Dikarya</taxon>
        <taxon>Basidiomycota</taxon>
        <taxon>Agaricomycotina</taxon>
        <taxon>Agaricomycetes</taxon>
        <taxon>Agaricomycetidae</taxon>
        <taxon>Agaricales</taxon>
        <taxon>Pluteineae</taxon>
        <taxon>Amanitaceae</taxon>
        <taxon>Amanita</taxon>
    </lineage>
</organism>
<proteinExistence type="inferred from homology"/>
<keyword evidence="4" id="KW-0732">Signal</keyword>
<dbReference type="InterPro" id="IPR010829">
    <property type="entry name" value="Cerato-platanin"/>
</dbReference>
<evidence type="ECO:0000256" key="3">
    <source>
        <dbReference type="ARBA" id="ARBA00022525"/>
    </source>
</evidence>
<evidence type="ECO:0000313" key="6">
    <source>
        <dbReference type="Proteomes" id="UP000242287"/>
    </source>
</evidence>
<gene>
    <name evidence="5" type="ORF">AMATHDRAFT_1210</name>
</gene>
<feature type="signal peptide" evidence="4">
    <location>
        <begin position="1"/>
        <end position="19"/>
    </location>
</feature>